<dbReference type="EMBL" id="JH767138">
    <property type="protein sequence ID" value="EQC39715.1"/>
    <property type="molecule type" value="Genomic_DNA"/>
</dbReference>
<dbReference type="AlphaFoldDB" id="T0R067"/>
<gene>
    <name evidence="2" type="ORF">SDRG_03143</name>
</gene>
<dbReference type="Gene3D" id="1.25.40.10">
    <property type="entry name" value="Tetratricopeptide repeat domain"/>
    <property type="match status" value="2"/>
</dbReference>
<dbReference type="VEuPathDB" id="FungiDB:SDRG_03143"/>
<dbReference type="Proteomes" id="UP000030762">
    <property type="component" value="Unassembled WGS sequence"/>
</dbReference>
<evidence type="ECO:0000313" key="2">
    <source>
        <dbReference type="EMBL" id="EQC39715.1"/>
    </source>
</evidence>
<proteinExistence type="predicted"/>
<sequence length="562" mass="61528">MVAGSAVVQAIGACGSWKDATRLLQELEDAYTRTRSAADASRWVEATTEAVRWALATAGLPSQQAQAHLHACLVLLAKGIFASRLSTEAAPFVYATLLVQLLPTYPVLDGAGVVLAFCYLQHGQFDEAKVLLDGLQHASSHAYADETCMLHAALALLRDGHDPQPALASLLTRIEAAPTPALSFWYALLHVHARTPTTALRHLLPHLEAAIAGDYQPIASCNLYAFILAQGGGTFKAGDYREAGELLARAMQMDFDQPDAAFNYALLLGKMNKWHEMQHMLEFVLEALVPPPLTALTITPRLTTPTRVRRHLLATSLESHEYETAKRVIEALTHARDLLEVASPFQLSQLIRDRIFVLLELDLHKEALQIADAALQRHFVESDPVVVLYKADALLCLGRLDECKWTVDRLDGLGVVESAPALHAQVLNNHALTFACQDDVDTAIVKLRECRRLYPTSRHAAFNLTLLLWRKGDKAAACVVWLEHTASTQASTPNASEKSVAAKPTNHVKSRSQGHVDATQVAALDRLIRSFSTAEANVRVVQRALELGRHFADVLAAPKQGR</sequence>
<accession>T0R067</accession>
<name>T0R067_SAPDV</name>
<feature type="region of interest" description="Disordered" evidence="1">
    <location>
        <begin position="491"/>
        <end position="515"/>
    </location>
</feature>
<reference evidence="2 3" key="1">
    <citation type="submission" date="2012-04" db="EMBL/GenBank/DDBJ databases">
        <title>The Genome Sequence of Saprolegnia declina VS20.</title>
        <authorList>
            <consortium name="The Broad Institute Genome Sequencing Platform"/>
            <person name="Russ C."/>
            <person name="Nusbaum C."/>
            <person name="Tyler B."/>
            <person name="van West P."/>
            <person name="Dieguez-Uribeondo J."/>
            <person name="de Bruijn I."/>
            <person name="Tripathy S."/>
            <person name="Jiang R."/>
            <person name="Young S.K."/>
            <person name="Zeng Q."/>
            <person name="Gargeya S."/>
            <person name="Fitzgerald M."/>
            <person name="Haas B."/>
            <person name="Abouelleil A."/>
            <person name="Alvarado L."/>
            <person name="Arachchi H.M."/>
            <person name="Berlin A."/>
            <person name="Chapman S.B."/>
            <person name="Goldberg J."/>
            <person name="Griggs A."/>
            <person name="Gujja S."/>
            <person name="Hansen M."/>
            <person name="Howarth C."/>
            <person name="Imamovic A."/>
            <person name="Larimer J."/>
            <person name="McCowen C."/>
            <person name="Montmayeur A."/>
            <person name="Murphy C."/>
            <person name="Neiman D."/>
            <person name="Pearson M."/>
            <person name="Priest M."/>
            <person name="Roberts A."/>
            <person name="Saif S."/>
            <person name="Shea T."/>
            <person name="Sisk P."/>
            <person name="Sykes S."/>
            <person name="Wortman J."/>
            <person name="Nusbaum C."/>
            <person name="Birren B."/>
        </authorList>
    </citation>
    <scope>NUCLEOTIDE SEQUENCE [LARGE SCALE GENOMIC DNA]</scope>
    <source>
        <strain evidence="2 3">VS20</strain>
    </source>
</reference>
<dbReference type="OrthoDB" id="77614at2759"/>
<protein>
    <submittedName>
        <fullName evidence="2">Uncharacterized protein</fullName>
    </submittedName>
</protein>
<dbReference type="RefSeq" id="XP_008606987.1">
    <property type="nucleotide sequence ID" value="XM_008608765.1"/>
</dbReference>
<keyword evidence="3" id="KW-1185">Reference proteome</keyword>
<evidence type="ECO:0000256" key="1">
    <source>
        <dbReference type="SAM" id="MobiDB-lite"/>
    </source>
</evidence>
<dbReference type="OMA" id="HEMQHML"/>
<dbReference type="InParanoid" id="T0R067"/>
<dbReference type="eggNOG" id="ENOG502S5Z1">
    <property type="taxonomic scope" value="Eukaryota"/>
</dbReference>
<dbReference type="InterPro" id="IPR011990">
    <property type="entry name" value="TPR-like_helical_dom_sf"/>
</dbReference>
<evidence type="ECO:0000313" key="3">
    <source>
        <dbReference type="Proteomes" id="UP000030762"/>
    </source>
</evidence>
<dbReference type="GeneID" id="19943870"/>
<dbReference type="SUPFAM" id="SSF48452">
    <property type="entry name" value="TPR-like"/>
    <property type="match status" value="2"/>
</dbReference>
<organism evidence="2 3">
    <name type="scientific">Saprolegnia diclina (strain VS20)</name>
    <dbReference type="NCBI Taxonomy" id="1156394"/>
    <lineage>
        <taxon>Eukaryota</taxon>
        <taxon>Sar</taxon>
        <taxon>Stramenopiles</taxon>
        <taxon>Oomycota</taxon>
        <taxon>Saprolegniomycetes</taxon>
        <taxon>Saprolegniales</taxon>
        <taxon>Saprolegniaceae</taxon>
        <taxon>Saprolegnia</taxon>
    </lineage>
</organism>